<name>A0ACB9HPU4_9ASTR</name>
<evidence type="ECO:0000313" key="2">
    <source>
        <dbReference type="Proteomes" id="UP001056120"/>
    </source>
</evidence>
<proteinExistence type="predicted"/>
<accession>A0ACB9HPU4</accession>
<keyword evidence="2" id="KW-1185">Reference proteome</keyword>
<sequence>MPPRRETRNTTDNNNENPTVEQIFAQQLNDVLLNIVTQVSNAIRNGNTSNRTDTFSACKPKEFHGHEGALGILKWIEKMESVINISECADNQKVKYGVCSLYGKALTWWNTQVQARGTEAIGQMSWVELKALLLEEYCPKNEM</sequence>
<protein>
    <submittedName>
        <fullName evidence="1">Uncharacterized protein</fullName>
    </submittedName>
</protein>
<gene>
    <name evidence="1" type="ORF">L1987_32887</name>
</gene>
<reference evidence="2" key="1">
    <citation type="journal article" date="2022" name="Mol. Ecol. Resour.">
        <title>The genomes of chicory, endive, great burdock and yacon provide insights into Asteraceae palaeo-polyploidization history and plant inulin production.</title>
        <authorList>
            <person name="Fan W."/>
            <person name="Wang S."/>
            <person name="Wang H."/>
            <person name="Wang A."/>
            <person name="Jiang F."/>
            <person name="Liu H."/>
            <person name="Zhao H."/>
            <person name="Xu D."/>
            <person name="Zhang Y."/>
        </authorList>
    </citation>
    <scope>NUCLEOTIDE SEQUENCE [LARGE SCALE GENOMIC DNA]</scope>
    <source>
        <strain evidence="2">cv. Yunnan</strain>
    </source>
</reference>
<evidence type="ECO:0000313" key="1">
    <source>
        <dbReference type="EMBL" id="KAI3797627.1"/>
    </source>
</evidence>
<comment type="caution">
    <text evidence="1">The sequence shown here is derived from an EMBL/GenBank/DDBJ whole genome shotgun (WGS) entry which is preliminary data.</text>
</comment>
<organism evidence="1 2">
    <name type="scientific">Smallanthus sonchifolius</name>
    <dbReference type="NCBI Taxonomy" id="185202"/>
    <lineage>
        <taxon>Eukaryota</taxon>
        <taxon>Viridiplantae</taxon>
        <taxon>Streptophyta</taxon>
        <taxon>Embryophyta</taxon>
        <taxon>Tracheophyta</taxon>
        <taxon>Spermatophyta</taxon>
        <taxon>Magnoliopsida</taxon>
        <taxon>eudicotyledons</taxon>
        <taxon>Gunneridae</taxon>
        <taxon>Pentapetalae</taxon>
        <taxon>asterids</taxon>
        <taxon>campanulids</taxon>
        <taxon>Asterales</taxon>
        <taxon>Asteraceae</taxon>
        <taxon>Asteroideae</taxon>
        <taxon>Heliantheae alliance</taxon>
        <taxon>Millerieae</taxon>
        <taxon>Smallanthus</taxon>
    </lineage>
</organism>
<dbReference type="EMBL" id="CM042028">
    <property type="protein sequence ID" value="KAI3797627.1"/>
    <property type="molecule type" value="Genomic_DNA"/>
</dbReference>
<dbReference type="Proteomes" id="UP001056120">
    <property type="component" value="Linkage Group LG11"/>
</dbReference>
<reference evidence="1 2" key="2">
    <citation type="journal article" date="2022" name="Mol. Ecol. Resour.">
        <title>The genomes of chicory, endive, great burdock and yacon provide insights into Asteraceae paleo-polyploidization history and plant inulin production.</title>
        <authorList>
            <person name="Fan W."/>
            <person name="Wang S."/>
            <person name="Wang H."/>
            <person name="Wang A."/>
            <person name="Jiang F."/>
            <person name="Liu H."/>
            <person name="Zhao H."/>
            <person name="Xu D."/>
            <person name="Zhang Y."/>
        </authorList>
    </citation>
    <scope>NUCLEOTIDE SEQUENCE [LARGE SCALE GENOMIC DNA]</scope>
    <source>
        <strain evidence="2">cv. Yunnan</strain>
        <tissue evidence="1">Leaves</tissue>
    </source>
</reference>